<protein>
    <submittedName>
        <fullName evidence="2">Uncharacterized protein</fullName>
    </submittedName>
</protein>
<evidence type="ECO:0000256" key="1">
    <source>
        <dbReference type="SAM" id="MobiDB-lite"/>
    </source>
</evidence>
<sequence>MITDPSDPDENQEDDGTLPNDGSVTIYYKPDIDSAPVIKRLVVSDSGAIGSKKHAASYTADRLKFHG</sequence>
<feature type="region of interest" description="Disordered" evidence="1">
    <location>
        <begin position="1"/>
        <end position="24"/>
    </location>
</feature>
<dbReference type="Proteomes" id="UP000030625">
    <property type="component" value="Chromosome"/>
</dbReference>
<dbReference type="EMBL" id="CP007456">
    <property type="protein sequence ID" value="AIZ15404.1"/>
    <property type="molecule type" value="Genomic_DNA"/>
</dbReference>
<dbReference type="HOGENOM" id="CLU_2803854_0_0_11"/>
<dbReference type="AlphaFoldDB" id="A0A0A7I9D1"/>
<dbReference type="OrthoDB" id="9763188at2"/>
<feature type="compositionally biased region" description="Acidic residues" evidence="1">
    <location>
        <begin position="1"/>
        <end position="16"/>
    </location>
</feature>
<gene>
    <name evidence="2" type="ORF">AH68_04265</name>
</gene>
<evidence type="ECO:0000313" key="3">
    <source>
        <dbReference type="Proteomes" id="UP000030625"/>
    </source>
</evidence>
<accession>A0A0A7I9D1</accession>
<name>A0A0A7I9D1_9BIFI</name>
<dbReference type="KEGG" id="bka:AH68_04265"/>
<reference evidence="2 3" key="1">
    <citation type="journal article" date="2015" name="Genome Announc.">
        <title>Complete and Assembled Genome Sequence of Bifidobacterium kashiwanohense PV20-2, Isolated from the Feces of an Anemic Kenyan Infant.</title>
        <authorList>
            <person name="Vazquez-Gutierrez P."/>
            <person name="Lacroix C."/>
            <person name="Chassard C."/>
            <person name="Klumpp J."/>
            <person name="Jans C."/>
            <person name="Stevens M.J."/>
        </authorList>
    </citation>
    <scope>NUCLEOTIDE SEQUENCE [LARGE SCALE GENOMIC DNA]</scope>
    <source>
        <strain evidence="2 3">PV20-2</strain>
    </source>
</reference>
<proteinExistence type="predicted"/>
<organism evidence="2 3">
    <name type="scientific">Bifidobacterium catenulatum PV20-2</name>
    <dbReference type="NCBI Taxonomy" id="1447716"/>
    <lineage>
        <taxon>Bacteria</taxon>
        <taxon>Bacillati</taxon>
        <taxon>Actinomycetota</taxon>
        <taxon>Actinomycetes</taxon>
        <taxon>Bifidobacteriales</taxon>
        <taxon>Bifidobacteriaceae</taxon>
        <taxon>Bifidobacterium</taxon>
    </lineage>
</organism>
<dbReference type="STRING" id="1447716.AH68_04265"/>
<dbReference type="RefSeq" id="WP_039197913.1">
    <property type="nucleotide sequence ID" value="NZ_CP007456.1"/>
</dbReference>
<evidence type="ECO:0000313" key="2">
    <source>
        <dbReference type="EMBL" id="AIZ15404.1"/>
    </source>
</evidence>